<comment type="caution">
    <text evidence="9">The sequence shown here is derived from an EMBL/GenBank/DDBJ whole genome shotgun (WGS) entry which is preliminary data.</text>
</comment>
<evidence type="ECO:0000256" key="4">
    <source>
        <dbReference type="ARBA" id="ARBA00023015"/>
    </source>
</evidence>
<keyword evidence="10" id="KW-1185">Reference proteome</keyword>
<dbReference type="SUPFAM" id="SSF46689">
    <property type="entry name" value="Homeodomain-like"/>
    <property type="match status" value="1"/>
</dbReference>
<feature type="domain" description="Response regulatory" evidence="8">
    <location>
        <begin position="6"/>
        <end position="120"/>
    </location>
</feature>
<evidence type="ECO:0000256" key="6">
    <source>
        <dbReference type="PROSITE-ProRule" id="PRU00169"/>
    </source>
</evidence>
<dbReference type="PANTHER" id="PTHR32071">
    <property type="entry name" value="TRANSCRIPTIONAL REGULATORY PROTEIN"/>
    <property type="match status" value="1"/>
</dbReference>
<dbReference type="RefSeq" id="WP_281841995.1">
    <property type="nucleotide sequence ID" value="NZ_BROH01000004.1"/>
</dbReference>
<evidence type="ECO:0000313" key="9">
    <source>
        <dbReference type="EMBL" id="GKY88002.1"/>
    </source>
</evidence>
<dbReference type="InterPro" id="IPR025944">
    <property type="entry name" value="Sigma_54_int_dom_CS"/>
</dbReference>
<dbReference type="SMART" id="SM00448">
    <property type="entry name" value="REC"/>
    <property type="match status" value="1"/>
</dbReference>
<feature type="domain" description="Sigma-54 factor interaction" evidence="7">
    <location>
        <begin position="146"/>
        <end position="360"/>
    </location>
</feature>
<evidence type="ECO:0000256" key="3">
    <source>
        <dbReference type="ARBA" id="ARBA00023012"/>
    </source>
</evidence>
<organism evidence="9 10">
    <name type="scientific">Sinisalibacter aestuarii</name>
    <dbReference type="NCBI Taxonomy" id="2949426"/>
    <lineage>
        <taxon>Bacteria</taxon>
        <taxon>Pseudomonadati</taxon>
        <taxon>Pseudomonadota</taxon>
        <taxon>Alphaproteobacteria</taxon>
        <taxon>Rhodobacterales</taxon>
        <taxon>Roseobacteraceae</taxon>
        <taxon>Sinisalibacter</taxon>
    </lineage>
</organism>
<dbReference type="InterPro" id="IPR001789">
    <property type="entry name" value="Sig_transdc_resp-reg_receiver"/>
</dbReference>
<evidence type="ECO:0000259" key="7">
    <source>
        <dbReference type="PROSITE" id="PS50045"/>
    </source>
</evidence>
<dbReference type="SUPFAM" id="SSF52540">
    <property type="entry name" value="P-loop containing nucleoside triphosphate hydrolases"/>
    <property type="match status" value="1"/>
</dbReference>
<keyword evidence="5" id="KW-0804">Transcription</keyword>
<dbReference type="Gene3D" id="3.40.50.2300">
    <property type="match status" value="1"/>
</dbReference>
<gene>
    <name evidence="9" type="primary">dctD</name>
    <name evidence="9" type="ORF">STA1M1_18710</name>
</gene>
<keyword evidence="2" id="KW-0067">ATP-binding</keyword>
<dbReference type="InterPro" id="IPR027417">
    <property type="entry name" value="P-loop_NTPase"/>
</dbReference>
<dbReference type="Proteomes" id="UP001144205">
    <property type="component" value="Unassembled WGS sequence"/>
</dbReference>
<evidence type="ECO:0000256" key="5">
    <source>
        <dbReference type="ARBA" id="ARBA00023163"/>
    </source>
</evidence>
<dbReference type="CDD" id="cd17549">
    <property type="entry name" value="REC_DctD-like"/>
    <property type="match status" value="1"/>
</dbReference>
<evidence type="ECO:0000313" key="10">
    <source>
        <dbReference type="Proteomes" id="UP001144205"/>
    </source>
</evidence>
<evidence type="ECO:0000256" key="1">
    <source>
        <dbReference type="ARBA" id="ARBA00022741"/>
    </source>
</evidence>
<dbReference type="PROSITE" id="PS00688">
    <property type="entry name" value="SIGMA54_INTERACT_3"/>
    <property type="match status" value="1"/>
</dbReference>
<reference evidence="9" key="1">
    <citation type="journal article" date="2023" name="Int. J. Syst. Evol. Microbiol.">
        <title>Sinisalibacter aestuarii sp. nov., isolated from estuarine sediment of the Arakawa River.</title>
        <authorList>
            <person name="Arafat S.T."/>
            <person name="Hirano S."/>
            <person name="Sato A."/>
            <person name="Takeuchi K."/>
            <person name="Yasuda T."/>
            <person name="Terahara T."/>
            <person name="Hamada M."/>
            <person name="Kobayashi T."/>
        </authorList>
    </citation>
    <scope>NUCLEOTIDE SEQUENCE</scope>
    <source>
        <strain evidence="9">B-399</strain>
    </source>
</reference>
<dbReference type="PROSITE" id="PS00675">
    <property type="entry name" value="SIGMA54_INTERACT_1"/>
    <property type="match status" value="1"/>
</dbReference>
<dbReference type="InterPro" id="IPR025662">
    <property type="entry name" value="Sigma_54_int_dom_ATP-bd_1"/>
</dbReference>
<feature type="modified residue" description="4-aspartylphosphate" evidence="6">
    <location>
        <position position="55"/>
    </location>
</feature>
<sequence length="444" mass="48879">MAQAMKIAIVDDEQDMRQSISQWLALSGFDTETYPSAEEALKTVGTDYPGVVISDIRMPGMDGMAFLKKLMSVDSALPVIMITGHGDVPMAVEAMRVGAYDFLEKPFNPDRMTELAKKATQSRRMTLDARALRRELGDGSTIMKKLIGASPVMERLREDILDIGQADGHVLIDGETGTGKTLVAHALHAVGAKAGRKFVVVRLAGQDEEELATKLFGPMDDGGQQPYVEQARGGTLVLEDIESLPIGLQAKLLAWINDQGNPPETRVVAVCNVQEAGKTCEEALRPDLFYRLAQMKITLPPLRQRGEDILMLFTGFADQFAEEYGCAAPTVTAQEAAQLLQAPWPGNIRQLINIAERAVLQSRRGSGTISSLLMNDHDDVQATTITTEGKPLKEYVEAFERMLIDNTMRRHKGSIVGVMEELCLPRRTLNEKMAKYGLQRSDYL</sequence>
<dbReference type="InterPro" id="IPR009057">
    <property type="entry name" value="Homeodomain-like_sf"/>
</dbReference>
<proteinExistence type="predicted"/>
<dbReference type="InterPro" id="IPR002197">
    <property type="entry name" value="HTH_Fis"/>
</dbReference>
<keyword evidence="1" id="KW-0547">Nucleotide-binding</keyword>
<evidence type="ECO:0000259" key="8">
    <source>
        <dbReference type="PROSITE" id="PS50110"/>
    </source>
</evidence>
<dbReference type="Pfam" id="PF00072">
    <property type="entry name" value="Response_reg"/>
    <property type="match status" value="1"/>
</dbReference>
<dbReference type="Gene3D" id="1.10.8.60">
    <property type="match status" value="1"/>
</dbReference>
<dbReference type="EMBL" id="BROH01000004">
    <property type="protein sequence ID" value="GKY88002.1"/>
    <property type="molecule type" value="Genomic_DNA"/>
</dbReference>
<protein>
    <submittedName>
        <fullName evidence="9">Fis family transcriptional regulator</fullName>
    </submittedName>
</protein>
<dbReference type="InterPro" id="IPR003593">
    <property type="entry name" value="AAA+_ATPase"/>
</dbReference>
<dbReference type="PROSITE" id="PS50110">
    <property type="entry name" value="RESPONSE_REGULATORY"/>
    <property type="match status" value="1"/>
</dbReference>
<dbReference type="CDD" id="cd00009">
    <property type="entry name" value="AAA"/>
    <property type="match status" value="1"/>
</dbReference>
<dbReference type="Pfam" id="PF02954">
    <property type="entry name" value="HTH_8"/>
    <property type="match status" value="1"/>
</dbReference>
<dbReference type="PANTHER" id="PTHR32071:SF29">
    <property type="entry name" value="PHOSPHOGLYCERATE TRANSPORT SYSTEM TRANSCRIPTIONAL REGULATORY PROTEIN PGTA"/>
    <property type="match status" value="1"/>
</dbReference>
<dbReference type="InterPro" id="IPR002078">
    <property type="entry name" value="Sigma_54_int"/>
</dbReference>
<dbReference type="InterPro" id="IPR058031">
    <property type="entry name" value="AAA_lid_NorR"/>
</dbReference>
<dbReference type="SMART" id="SM00382">
    <property type="entry name" value="AAA"/>
    <property type="match status" value="1"/>
</dbReference>
<dbReference type="SUPFAM" id="SSF52172">
    <property type="entry name" value="CheY-like"/>
    <property type="match status" value="1"/>
</dbReference>
<name>A0ABQ5LSN9_9RHOB</name>
<dbReference type="Gene3D" id="3.40.50.300">
    <property type="entry name" value="P-loop containing nucleotide triphosphate hydrolases"/>
    <property type="match status" value="1"/>
</dbReference>
<dbReference type="Pfam" id="PF00158">
    <property type="entry name" value="Sigma54_activat"/>
    <property type="match status" value="1"/>
</dbReference>
<keyword evidence="6" id="KW-0597">Phosphoprotein</keyword>
<keyword evidence="3" id="KW-0902">Two-component regulatory system</keyword>
<evidence type="ECO:0000256" key="2">
    <source>
        <dbReference type="ARBA" id="ARBA00022840"/>
    </source>
</evidence>
<keyword evidence="4" id="KW-0805">Transcription regulation</keyword>
<dbReference type="Pfam" id="PF25601">
    <property type="entry name" value="AAA_lid_14"/>
    <property type="match status" value="1"/>
</dbReference>
<accession>A0ABQ5LSN9</accession>
<dbReference type="Gene3D" id="1.10.10.60">
    <property type="entry name" value="Homeodomain-like"/>
    <property type="match status" value="1"/>
</dbReference>
<dbReference type="InterPro" id="IPR011006">
    <property type="entry name" value="CheY-like_superfamily"/>
</dbReference>
<dbReference type="PROSITE" id="PS50045">
    <property type="entry name" value="SIGMA54_INTERACT_4"/>
    <property type="match status" value="1"/>
</dbReference>